<name>A0ABP8XMB7_9MICO</name>
<protein>
    <submittedName>
        <fullName evidence="2">NAD(P)H-binding protein</fullName>
    </submittedName>
</protein>
<dbReference type="InterPro" id="IPR036291">
    <property type="entry name" value="NAD(P)-bd_dom_sf"/>
</dbReference>
<dbReference type="Proteomes" id="UP001500843">
    <property type="component" value="Unassembled WGS sequence"/>
</dbReference>
<dbReference type="PANTHER" id="PTHR43355:SF2">
    <property type="entry name" value="FLAVIN REDUCTASE (NADPH)"/>
    <property type="match status" value="1"/>
</dbReference>
<feature type="domain" description="NAD(P)-binding" evidence="1">
    <location>
        <begin position="3"/>
        <end position="175"/>
    </location>
</feature>
<evidence type="ECO:0000313" key="2">
    <source>
        <dbReference type="EMBL" id="GAA4708864.1"/>
    </source>
</evidence>
<reference evidence="3" key="1">
    <citation type="journal article" date="2019" name="Int. J. Syst. Evol. Microbiol.">
        <title>The Global Catalogue of Microorganisms (GCM) 10K type strain sequencing project: providing services to taxonomists for standard genome sequencing and annotation.</title>
        <authorList>
            <consortium name="The Broad Institute Genomics Platform"/>
            <consortium name="The Broad Institute Genome Sequencing Center for Infectious Disease"/>
            <person name="Wu L."/>
            <person name="Ma J."/>
        </authorList>
    </citation>
    <scope>NUCLEOTIDE SEQUENCE [LARGE SCALE GENOMIC DNA]</scope>
    <source>
        <strain evidence="3">JCM 17975</strain>
    </source>
</reference>
<dbReference type="Pfam" id="PF13460">
    <property type="entry name" value="NAD_binding_10"/>
    <property type="match status" value="1"/>
</dbReference>
<dbReference type="EMBL" id="BAABHM010000015">
    <property type="protein sequence ID" value="GAA4708864.1"/>
    <property type="molecule type" value="Genomic_DNA"/>
</dbReference>
<keyword evidence="3" id="KW-1185">Reference proteome</keyword>
<dbReference type="InterPro" id="IPR051606">
    <property type="entry name" value="Polyketide_Oxido-like"/>
</dbReference>
<dbReference type="Gene3D" id="3.40.50.720">
    <property type="entry name" value="NAD(P)-binding Rossmann-like Domain"/>
    <property type="match status" value="1"/>
</dbReference>
<dbReference type="InterPro" id="IPR016040">
    <property type="entry name" value="NAD(P)-bd_dom"/>
</dbReference>
<evidence type="ECO:0000259" key="1">
    <source>
        <dbReference type="Pfam" id="PF13460"/>
    </source>
</evidence>
<dbReference type="PANTHER" id="PTHR43355">
    <property type="entry name" value="FLAVIN REDUCTASE (NADPH)"/>
    <property type="match status" value="1"/>
</dbReference>
<accession>A0ABP8XMB7</accession>
<sequence>MTTAVERGHEVTALTRRAGSFESRPRLAEEIWADLSDVDTLTSALTGADVVISALGGASKGPTSVCTDGMRTTVAAMAAAHVSRLIVVSAHGILETHDRSLYSLAAWAGVGEKLKDKETMEPVVTGSGLEWTIVRPPSLTDAAATGAYRVGTALPIRLWSSIGRADLAAFLVHEAESARFVRARPRIHR</sequence>
<dbReference type="SUPFAM" id="SSF51735">
    <property type="entry name" value="NAD(P)-binding Rossmann-fold domains"/>
    <property type="match status" value="1"/>
</dbReference>
<gene>
    <name evidence="2" type="ORF">GCM10023198_34510</name>
</gene>
<comment type="caution">
    <text evidence="2">The sequence shown here is derived from an EMBL/GenBank/DDBJ whole genome shotgun (WGS) entry which is preliminary data.</text>
</comment>
<evidence type="ECO:0000313" key="3">
    <source>
        <dbReference type="Proteomes" id="UP001500843"/>
    </source>
</evidence>
<proteinExistence type="predicted"/>
<organism evidence="2 3">
    <name type="scientific">Promicromonospora umidemergens</name>
    <dbReference type="NCBI Taxonomy" id="629679"/>
    <lineage>
        <taxon>Bacteria</taxon>
        <taxon>Bacillati</taxon>
        <taxon>Actinomycetota</taxon>
        <taxon>Actinomycetes</taxon>
        <taxon>Micrococcales</taxon>
        <taxon>Promicromonosporaceae</taxon>
        <taxon>Promicromonospora</taxon>
    </lineage>
</organism>